<proteinExistence type="predicted"/>
<organism evidence="1 2">
    <name type="scientific">Paractinoplanes lichenicola</name>
    <dbReference type="NCBI Taxonomy" id="2802976"/>
    <lineage>
        <taxon>Bacteria</taxon>
        <taxon>Bacillati</taxon>
        <taxon>Actinomycetota</taxon>
        <taxon>Actinomycetes</taxon>
        <taxon>Micromonosporales</taxon>
        <taxon>Micromonosporaceae</taxon>
        <taxon>Paractinoplanes</taxon>
    </lineage>
</organism>
<keyword evidence="2" id="KW-1185">Reference proteome</keyword>
<sequence length="90" mass="9499">MRLLHIPVTAAVTLSIAGFSYSQFDARELERKAQVVADKATCRAVNSAIVAYVGINGNDPKAITDLNGYLDGDISSYRVVRGRAAGPGCA</sequence>
<accession>A0ABS1VXB2</accession>
<name>A0ABS1VXB2_9ACTN</name>
<dbReference type="Proteomes" id="UP000598996">
    <property type="component" value="Unassembled WGS sequence"/>
</dbReference>
<comment type="caution">
    <text evidence="1">The sequence shown here is derived from an EMBL/GenBank/DDBJ whole genome shotgun (WGS) entry which is preliminary data.</text>
</comment>
<gene>
    <name evidence="1" type="ORF">JKJ07_32910</name>
</gene>
<evidence type="ECO:0000313" key="1">
    <source>
        <dbReference type="EMBL" id="MBL7259127.1"/>
    </source>
</evidence>
<protein>
    <submittedName>
        <fullName evidence="1">Uncharacterized protein</fullName>
    </submittedName>
</protein>
<dbReference type="EMBL" id="JAENHO010000010">
    <property type="protein sequence ID" value="MBL7259127.1"/>
    <property type="molecule type" value="Genomic_DNA"/>
</dbReference>
<reference evidence="1 2" key="1">
    <citation type="submission" date="2021-01" db="EMBL/GenBank/DDBJ databases">
        <title>Actinoplanes sp. nov. LDG1-01 isolated from lichen.</title>
        <authorList>
            <person name="Saeng-In P."/>
            <person name="Phongsopitanun W."/>
            <person name="Kanchanasin P."/>
            <person name="Yuki M."/>
            <person name="Kudo T."/>
            <person name="Ohkuma M."/>
            <person name="Tanasupawat S."/>
        </authorList>
    </citation>
    <scope>NUCLEOTIDE SEQUENCE [LARGE SCALE GENOMIC DNA]</scope>
    <source>
        <strain evidence="1 2">LDG1-01</strain>
    </source>
</reference>
<evidence type="ECO:0000313" key="2">
    <source>
        <dbReference type="Proteomes" id="UP000598996"/>
    </source>
</evidence>